<dbReference type="InterPro" id="IPR039569">
    <property type="entry name" value="FAS1-like_DH_region"/>
</dbReference>
<accession>A0ABS5F1J8</accession>
<keyword evidence="3" id="KW-1185">Reference proteome</keyword>
<gene>
    <name evidence="2" type="ORF">GXW71_18915</name>
</gene>
<feature type="domain" description="FAS1-like dehydratase" evidence="1">
    <location>
        <begin position="81"/>
        <end position="138"/>
    </location>
</feature>
<dbReference type="EMBL" id="JAAGBB010000023">
    <property type="protein sequence ID" value="MBR0666439.1"/>
    <property type="molecule type" value="Genomic_DNA"/>
</dbReference>
<comment type="caution">
    <text evidence="2">The sequence shown here is derived from an EMBL/GenBank/DDBJ whole genome shotgun (WGS) entry which is preliminary data.</text>
</comment>
<organism evidence="2 3">
    <name type="scientific">Plastoroseomonas hellenica</name>
    <dbReference type="NCBI Taxonomy" id="2687306"/>
    <lineage>
        <taxon>Bacteria</taxon>
        <taxon>Pseudomonadati</taxon>
        <taxon>Pseudomonadota</taxon>
        <taxon>Alphaproteobacteria</taxon>
        <taxon>Acetobacterales</taxon>
        <taxon>Acetobacteraceae</taxon>
        <taxon>Plastoroseomonas</taxon>
    </lineage>
</organism>
<proteinExistence type="predicted"/>
<dbReference type="Pfam" id="PF13452">
    <property type="entry name" value="FAS1_DH_region"/>
    <property type="match status" value="1"/>
</dbReference>
<dbReference type="Gene3D" id="3.10.129.10">
    <property type="entry name" value="Hotdog Thioesterase"/>
    <property type="match status" value="2"/>
</dbReference>
<evidence type="ECO:0000313" key="2">
    <source>
        <dbReference type="EMBL" id="MBR0666439.1"/>
    </source>
</evidence>
<dbReference type="PANTHER" id="PTHR28152">
    <property type="entry name" value="HYDROXYACYL-THIOESTER DEHYDRATASE TYPE 2, MITOCHONDRIAL"/>
    <property type="match status" value="1"/>
</dbReference>
<dbReference type="SUPFAM" id="SSF54637">
    <property type="entry name" value="Thioesterase/thiol ester dehydrase-isomerase"/>
    <property type="match status" value="2"/>
</dbReference>
<sequence>MPSDAMAAEAMLPDWIGRWRESEDELTRPAMRRLAAMLDREGVALASGAAVPPHWAAVLFDDAAPQGRLGPDGHPLKGDFLPPVPLPRRMLGGRRLTYHAPPRIGDLLRRRSEITAITPKTGKSGRLVFVTLRHSVTGPEGLVSVEEQDIAYREAAAPGQKPAAPEAAGPARAAEWTDAFAPDPVLLFRYSALTFNGHRIHYDADYARGEEGYPALVVNGGLTTLMLLEAASRRAGGRPLLRYAARTVRPLFCGRAATLNGAGAALWAADAEGALALTIEAAFAA</sequence>
<evidence type="ECO:0000259" key="1">
    <source>
        <dbReference type="Pfam" id="PF13452"/>
    </source>
</evidence>
<evidence type="ECO:0000313" key="3">
    <source>
        <dbReference type="Proteomes" id="UP001196870"/>
    </source>
</evidence>
<name>A0ABS5F1J8_9PROT</name>
<dbReference type="RefSeq" id="WP_246526698.1">
    <property type="nucleotide sequence ID" value="NZ_JAAGBB010000023.1"/>
</dbReference>
<dbReference type="InterPro" id="IPR029069">
    <property type="entry name" value="HotDog_dom_sf"/>
</dbReference>
<dbReference type="PANTHER" id="PTHR28152:SF1">
    <property type="entry name" value="HYDROXYACYL-THIOESTER DEHYDRATASE TYPE 2, MITOCHONDRIAL"/>
    <property type="match status" value="1"/>
</dbReference>
<dbReference type="Proteomes" id="UP001196870">
    <property type="component" value="Unassembled WGS sequence"/>
</dbReference>
<dbReference type="InterPro" id="IPR052741">
    <property type="entry name" value="Mitochondrial_HTD2"/>
</dbReference>
<reference evidence="3" key="1">
    <citation type="journal article" date="2021" name="Syst. Appl. Microbiol.">
        <title>Roseomonas hellenica sp. nov., isolated from roots of wild-growing Alkanna tinctoria.</title>
        <authorList>
            <person name="Rat A."/>
            <person name="Naranjo H.D."/>
            <person name="Lebbe L."/>
            <person name="Cnockaert M."/>
            <person name="Krigas N."/>
            <person name="Grigoriadou K."/>
            <person name="Maloupa E."/>
            <person name="Willems A."/>
        </authorList>
    </citation>
    <scope>NUCLEOTIDE SEQUENCE [LARGE SCALE GENOMIC DNA]</scope>
    <source>
        <strain evidence="3">LMG 31523</strain>
    </source>
</reference>
<protein>
    <recommendedName>
        <fullName evidence="1">FAS1-like dehydratase domain-containing protein</fullName>
    </recommendedName>
</protein>